<dbReference type="AlphaFoldDB" id="Q4UCX0"/>
<organism evidence="3 4">
    <name type="scientific">Theileria annulata</name>
    <dbReference type="NCBI Taxonomy" id="5874"/>
    <lineage>
        <taxon>Eukaryota</taxon>
        <taxon>Sar</taxon>
        <taxon>Alveolata</taxon>
        <taxon>Apicomplexa</taxon>
        <taxon>Aconoidasida</taxon>
        <taxon>Piroplasmida</taxon>
        <taxon>Theileriidae</taxon>
        <taxon>Theileria</taxon>
    </lineage>
</organism>
<dbReference type="VEuPathDB" id="PiroplasmaDB:TA04310"/>
<accession>Q4UCX0</accession>
<dbReference type="EMBL" id="CR940352">
    <property type="protein sequence ID" value="CAI75331.1"/>
    <property type="molecule type" value="Genomic_DNA"/>
</dbReference>
<dbReference type="KEGG" id="tan:TA04310"/>
<name>Q4UCX0_THEAN</name>
<proteinExistence type="predicted"/>
<protein>
    <submittedName>
        <fullName evidence="3">4-methyl-5(B-hydroxyethyl)-thiazol monophosphate biosynthesis enzyme, putative</fullName>
    </submittedName>
</protein>
<evidence type="ECO:0000313" key="3">
    <source>
        <dbReference type="EMBL" id="CAI75331.1"/>
    </source>
</evidence>
<dbReference type="PANTHER" id="PTHR48094:SF12">
    <property type="entry name" value="PARKINSON DISEASE PROTEIN 7 HOMOLOG"/>
    <property type="match status" value="1"/>
</dbReference>
<dbReference type="OMA" id="KATCYPG"/>
<dbReference type="CDD" id="cd03135">
    <property type="entry name" value="GATase1_DJ-1"/>
    <property type="match status" value="1"/>
</dbReference>
<dbReference type="InterPro" id="IPR002818">
    <property type="entry name" value="DJ-1/PfpI"/>
</dbReference>
<dbReference type="SUPFAM" id="SSF52317">
    <property type="entry name" value="Class I glutamine amidotransferase-like"/>
    <property type="match status" value="1"/>
</dbReference>
<dbReference type="InterPro" id="IPR006287">
    <property type="entry name" value="DJ-1"/>
</dbReference>
<feature type="domain" description="DJ-1/PfpI" evidence="2">
    <location>
        <begin position="38"/>
        <end position="202"/>
    </location>
</feature>
<dbReference type="PANTHER" id="PTHR48094">
    <property type="entry name" value="PROTEIN/NUCLEIC ACID DEGLYCASE DJ-1-RELATED"/>
    <property type="match status" value="1"/>
</dbReference>
<sequence>MKLIILIRSSMSAKMDHRVFCVGLSWSFINSLGNSLIVIWKGDGTEDIELITLVDVLRRAGVSVVLASVGDSVNLVLAHGTKLTADDKVVNLTQKTFDLIAVPGGLVGATNCANNVTLIRMLKEQKSNGRLYAAICASPALVFGDCGLLDDKTSAVAFPGFENKLPLVGTGRVHVSNNCGIFRYVTSQGPGTALEFALKLVELLCGVEAKNKLTKSMLLHPSININSLYDLLICMSSNNNRLKMAIKVTEKGTK</sequence>
<reference evidence="3 4" key="1">
    <citation type="journal article" date="2005" name="Science">
        <title>Genome of the host-cell transforming parasite Theileria annulata compared with T. parva.</title>
        <authorList>
            <person name="Pain A."/>
            <person name="Renauld H."/>
            <person name="Berriman M."/>
            <person name="Murphy L."/>
            <person name="Yeats C.A."/>
            <person name="Weir W."/>
            <person name="Kerhornou A."/>
            <person name="Aslett M."/>
            <person name="Bishop R."/>
            <person name="Bouchier C."/>
            <person name="Cochet M."/>
            <person name="Coulson R.M.R."/>
            <person name="Cronin A."/>
            <person name="de Villiers E.P."/>
            <person name="Fraser A."/>
            <person name="Fosker N."/>
            <person name="Gardner M."/>
            <person name="Goble A."/>
            <person name="Griffiths-Jones S."/>
            <person name="Harris D.E."/>
            <person name="Katzer F."/>
            <person name="Larke N."/>
            <person name="Lord A."/>
            <person name="Maser P."/>
            <person name="McKellar S."/>
            <person name="Mooney P."/>
            <person name="Morton F."/>
            <person name="Nene V."/>
            <person name="O'Neil S."/>
            <person name="Price C."/>
            <person name="Quail M.A."/>
            <person name="Rabbinowitsch E."/>
            <person name="Rawlings N.D."/>
            <person name="Rutter S."/>
            <person name="Saunders D."/>
            <person name="Seeger K."/>
            <person name="Shah T."/>
            <person name="Squares R."/>
            <person name="Squares S."/>
            <person name="Tivey A."/>
            <person name="Walker A.R."/>
            <person name="Woodward J."/>
            <person name="Dobbelaere D.A.E."/>
            <person name="Langsley G."/>
            <person name="Rajandream M.A."/>
            <person name="McKeever D."/>
            <person name="Shiels B."/>
            <person name="Tait A."/>
            <person name="Barrell B.G."/>
            <person name="Hall N."/>
        </authorList>
    </citation>
    <scope>NUCLEOTIDE SEQUENCE [LARGE SCALE GENOMIC DNA]</scope>
    <source>
        <strain evidence="4">Ankara</strain>
    </source>
</reference>
<dbReference type="Proteomes" id="UP000001950">
    <property type="component" value="Chromosome 3"/>
</dbReference>
<dbReference type="eggNOG" id="KOG2764">
    <property type="taxonomic scope" value="Eukaryota"/>
</dbReference>
<dbReference type="NCBIfam" id="TIGR01383">
    <property type="entry name" value="not_thiJ"/>
    <property type="match status" value="1"/>
</dbReference>
<dbReference type="FunFam" id="3.40.50.880:FF:000015">
    <property type="entry name" value="Protein DJ-1 homolog C"/>
    <property type="match status" value="1"/>
</dbReference>
<dbReference type="STRING" id="5874.Q4UCX0"/>
<dbReference type="InParanoid" id="Q4UCX0"/>
<evidence type="ECO:0000313" key="4">
    <source>
        <dbReference type="Proteomes" id="UP000001950"/>
    </source>
</evidence>
<dbReference type="GO" id="GO:1903189">
    <property type="term" value="P:glyoxal metabolic process"/>
    <property type="evidence" value="ECO:0007669"/>
    <property type="project" value="TreeGrafter"/>
</dbReference>
<dbReference type="FunCoup" id="Q4UCX0">
    <property type="interactions" value="50"/>
</dbReference>
<dbReference type="GO" id="GO:0005737">
    <property type="term" value="C:cytoplasm"/>
    <property type="evidence" value="ECO:0007669"/>
    <property type="project" value="TreeGrafter"/>
</dbReference>
<dbReference type="InterPro" id="IPR050325">
    <property type="entry name" value="Prot/Nucl_acid_deglycase"/>
</dbReference>
<dbReference type="InterPro" id="IPR029062">
    <property type="entry name" value="Class_I_gatase-like"/>
</dbReference>
<dbReference type="Gene3D" id="3.40.50.880">
    <property type="match status" value="1"/>
</dbReference>
<evidence type="ECO:0000256" key="1">
    <source>
        <dbReference type="ARBA" id="ARBA00022737"/>
    </source>
</evidence>
<evidence type="ECO:0000259" key="2">
    <source>
        <dbReference type="Pfam" id="PF01965"/>
    </source>
</evidence>
<keyword evidence="4" id="KW-1185">Reference proteome</keyword>
<gene>
    <name evidence="3" type="ORF">TA04310</name>
</gene>
<keyword evidence="1" id="KW-0677">Repeat</keyword>
<dbReference type="GeneID" id="3864801"/>
<dbReference type="OrthoDB" id="543156at2759"/>
<dbReference type="RefSeq" id="XP_954807.1">
    <property type="nucleotide sequence ID" value="XM_949714.1"/>
</dbReference>
<dbReference type="Pfam" id="PF01965">
    <property type="entry name" value="DJ-1_PfpI"/>
    <property type="match status" value="1"/>
</dbReference>